<feature type="transmembrane region" description="Helical" evidence="2">
    <location>
        <begin position="120"/>
        <end position="144"/>
    </location>
</feature>
<keyword evidence="4" id="KW-1185">Reference proteome</keyword>
<evidence type="ECO:0000313" key="3">
    <source>
        <dbReference type="EMBL" id="RUS90583.1"/>
    </source>
</evidence>
<keyword evidence="2" id="KW-0812">Transmembrane</keyword>
<organism evidence="3 4">
    <name type="scientific">Elysia chlorotica</name>
    <name type="common">Eastern emerald elysia</name>
    <name type="synonym">Sea slug</name>
    <dbReference type="NCBI Taxonomy" id="188477"/>
    <lineage>
        <taxon>Eukaryota</taxon>
        <taxon>Metazoa</taxon>
        <taxon>Spiralia</taxon>
        <taxon>Lophotrochozoa</taxon>
        <taxon>Mollusca</taxon>
        <taxon>Gastropoda</taxon>
        <taxon>Heterobranchia</taxon>
        <taxon>Euthyneura</taxon>
        <taxon>Panpulmonata</taxon>
        <taxon>Sacoglossa</taxon>
        <taxon>Placobranchoidea</taxon>
        <taxon>Plakobranchidae</taxon>
        <taxon>Elysia</taxon>
    </lineage>
</organism>
<name>A0A433U9U3_ELYCH</name>
<proteinExistence type="predicted"/>
<protein>
    <recommendedName>
        <fullName evidence="5">EGF-like domain-containing protein</fullName>
    </recommendedName>
</protein>
<dbReference type="Proteomes" id="UP000271974">
    <property type="component" value="Unassembled WGS sequence"/>
</dbReference>
<feature type="non-terminal residue" evidence="3">
    <location>
        <position position="1"/>
    </location>
</feature>
<feature type="compositionally biased region" description="Low complexity" evidence="1">
    <location>
        <begin position="156"/>
        <end position="168"/>
    </location>
</feature>
<keyword evidence="2" id="KW-0472">Membrane</keyword>
<dbReference type="Gene3D" id="2.170.300.10">
    <property type="entry name" value="Tie2 ligand-binding domain superfamily"/>
    <property type="match status" value="1"/>
</dbReference>
<evidence type="ECO:0000256" key="1">
    <source>
        <dbReference type="SAM" id="MobiDB-lite"/>
    </source>
</evidence>
<accession>A0A433U9U3</accession>
<keyword evidence="2" id="KW-1133">Transmembrane helix</keyword>
<gene>
    <name evidence="3" type="ORF">EGW08_001671</name>
</gene>
<evidence type="ECO:0000256" key="2">
    <source>
        <dbReference type="SAM" id="Phobius"/>
    </source>
</evidence>
<reference evidence="3 4" key="1">
    <citation type="submission" date="2019-01" db="EMBL/GenBank/DDBJ databases">
        <title>A draft genome assembly of the solar-powered sea slug Elysia chlorotica.</title>
        <authorList>
            <person name="Cai H."/>
            <person name="Li Q."/>
            <person name="Fang X."/>
            <person name="Li J."/>
            <person name="Curtis N.E."/>
            <person name="Altenburger A."/>
            <person name="Shibata T."/>
            <person name="Feng M."/>
            <person name="Maeda T."/>
            <person name="Schwartz J.A."/>
            <person name="Shigenobu S."/>
            <person name="Lundholm N."/>
            <person name="Nishiyama T."/>
            <person name="Yang H."/>
            <person name="Hasebe M."/>
            <person name="Li S."/>
            <person name="Pierce S.K."/>
            <person name="Wang J."/>
        </authorList>
    </citation>
    <scope>NUCLEOTIDE SEQUENCE [LARGE SCALE GENOMIC DNA]</scope>
    <source>
        <strain evidence="3">EC2010</strain>
        <tissue evidence="3">Whole organism of an adult</tissue>
    </source>
</reference>
<dbReference type="OrthoDB" id="10252017at2759"/>
<dbReference type="AlphaFoldDB" id="A0A433U9U3"/>
<dbReference type="EMBL" id="RQTK01000029">
    <property type="protein sequence ID" value="RUS90583.1"/>
    <property type="molecule type" value="Genomic_DNA"/>
</dbReference>
<evidence type="ECO:0008006" key="5">
    <source>
        <dbReference type="Google" id="ProtNLM"/>
    </source>
</evidence>
<comment type="caution">
    <text evidence="3">The sequence shown here is derived from an EMBL/GenBank/DDBJ whole genome shotgun (WGS) entry which is preliminary data.</text>
</comment>
<sequence>ICEKHPGCPGRTYGENCSLSCSPNCGGPSKKCYDNGSCIDGCADGFLGDQCKTACSKYMYGAKCAYMCSTHCRGRERTCRHNDGRCDYGCHVGYDGPKCDIMIESAPVSANGNRFKVFRAILLVAFLVAFIVSIAVITLLLYTFKEKDGANKEPSRTSSSQRRTTDSASVEVISVSTLSIYEYGSESSQVNRVDQDKRVPIVDGQFAHGREAV</sequence>
<evidence type="ECO:0000313" key="4">
    <source>
        <dbReference type="Proteomes" id="UP000271974"/>
    </source>
</evidence>
<feature type="region of interest" description="Disordered" evidence="1">
    <location>
        <begin position="149"/>
        <end position="168"/>
    </location>
</feature>